<dbReference type="EMBL" id="CABPSM010000001">
    <property type="protein sequence ID" value="VVD65165.1"/>
    <property type="molecule type" value="Genomic_DNA"/>
</dbReference>
<feature type="chain" id="PRO_5023011576" description="AMIN domain-containing protein" evidence="1">
    <location>
        <begin position="26"/>
        <end position="142"/>
    </location>
</feature>
<evidence type="ECO:0000313" key="2">
    <source>
        <dbReference type="EMBL" id="VVD65165.1"/>
    </source>
</evidence>
<evidence type="ECO:0008006" key="4">
    <source>
        <dbReference type="Google" id="ProtNLM"/>
    </source>
</evidence>
<evidence type="ECO:0000256" key="1">
    <source>
        <dbReference type="SAM" id="SignalP"/>
    </source>
</evidence>
<sequence>MYFNPIKRHIVSTFFSLLCAMPLLAQASAARRTAPWPSVQPLFESSIRYGDPSRKADPFITVRIGGKPARMLLVDLTINGRRIVRDPVAAQTQAHDGGTASLGAIGMDVLRNRIVFHDNERHRFAMIERLEVPPRREMPRAP</sequence>
<evidence type="ECO:0000313" key="3">
    <source>
        <dbReference type="Proteomes" id="UP000343317"/>
    </source>
</evidence>
<organism evidence="2 3">
    <name type="scientific">Pandoraea horticolens</name>
    <dbReference type="NCBI Taxonomy" id="2508298"/>
    <lineage>
        <taxon>Bacteria</taxon>
        <taxon>Pseudomonadati</taxon>
        <taxon>Pseudomonadota</taxon>
        <taxon>Betaproteobacteria</taxon>
        <taxon>Burkholderiales</taxon>
        <taxon>Burkholderiaceae</taxon>
        <taxon>Pandoraea</taxon>
    </lineage>
</organism>
<dbReference type="RefSeq" id="WP_150618881.1">
    <property type="nucleotide sequence ID" value="NZ_CABPSM010000001.1"/>
</dbReference>
<proteinExistence type="predicted"/>
<keyword evidence="3" id="KW-1185">Reference proteome</keyword>
<protein>
    <recommendedName>
        <fullName evidence="4">AMIN domain-containing protein</fullName>
    </recommendedName>
</protein>
<accession>A0A5E4RQ60</accession>
<dbReference type="Proteomes" id="UP000343317">
    <property type="component" value="Unassembled WGS sequence"/>
</dbReference>
<feature type="signal peptide" evidence="1">
    <location>
        <begin position="1"/>
        <end position="25"/>
    </location>
</feature>
<reference evidence="2 3" key="1">
    <citation type="submission" date="2019-08" db="EMBL/GenBank/DDBJ databases">
        <authorList>
            <person name="Peeters C."/>
        </authorList>
    </citation>
    <scope>NUCLEOTIDE SEQUENCE [LARGE SCALE GENOMIC DNA]</scope>
    <source>
        <strain evidence="2 3">LMG 31112</strain>
    </source>
</reference>
<name>A0A5E4RQ60_9BURK</name>
<gene>
    <name evidence="2" type="ORF">PHO31112_00318</name>
</gene>
<keyword evidence="1" id="KW-0732">Signal</keyword>
<dbReference type="AlphaFoldDB" id="A0A5E4RQ60"/>